<reference evidence="1" key="1">
    <citation type="submission" date="2018-06" db="EMBL/GenBank/DDBJ databases">
        <authorList>
            <person name="Zhirakovskaya E."/>
        </authorList>
    </citation>
    <scope>NUCLEOTIDE SEQUENCE</scope>
</reference>
<gene>
    <name evidence="1" type="ORF">MNBD_ALPHA11-527</name>
</gene>
<dbReference type="Gene3D" id="3.30.460.30">
    <property type="entry name" value="Glutamyl-tRNA reductase, N-terminal domain"/>
    <property type="match status" value="1"/>
</dbReference>
<dbReference type="SUPFAM" id="SSF69742">
    <property type="entry name" value="Glutamyl tRNA-reductase catalytic, N-terminal domain"/>
    <property type="match status" value="1"/>
</dbReference>
<dbReference type="InterPro" id="IPR036291">
    <property type="entry name" value="NAD(P)-bd_dom_sf"/>
</dbReference>
<dbReference type="SUPFAM" id="SSF51735">
    <property type="entry name" value="NAD(P)-binding Rossmann-fold domains"/>
    <property type="match status" value="1"/>
</dbReference>
<name>A0A3B0U1P0_9ZZZZ</name>
<sequence length="281" mass="30926">MIQNLSICHIQKTSGETSGEVAYFSPGSGEGGQQDWQLFETCQRRIFISVDPLNSLIPDDSSRKNFGGKIFHGQEAYAKLLSILCGLESKILAETEVFGQFKIFASALVANTRFKRIAQDLILDVRELRKTCLGGIGLRSYGSLSANYLAGQKSISLIGAGQLAQKILPYLIEGDHEINIHLRSPSKADLLPKRLGENFKSFSLDDRTGFNLPDGLIIAAPVPSSKIQHWLQVTGSYPSIIVDLRDQGADTRLDICGQLITLDDLFDRIEKTSDLLLAKVE</sequence>
<proteinExistence type="predicted"/>
<dbReference type="GO" id="GO:0033014">
    <property type="term" value="P:tetrapyrrole biosynthetic process"/>
    <property type="evidence" value="ECO:0007669"/>
    <property type="project" value="InterPro"/>
</dbReference>
<dbReference type="AlphaFoldDB" id="A0A3B0U1P0"/>
<accession>A0A3B0U1P0</accession>
<evidence type="ECO:0000313" key="1">
    <source>
        <dbReference type="EMBL" id="VAW24765.1"/>
    </source>
</evidence>
<dbReference type="Gene3D" id="3.40.50.720">
    <property type="entry name" value="NAD(P)-binding Rossmann-like Domain"/>
    <property type="match status" value="1"/>
</dbReference>
<dbReference type="InterPro" id="IPR036343">
    <property type="entry name" value="GluRdtase_N_sf"/>
</dbReference>
<dbReference type="EMBL" id="UOEQ01000556">
    <property type="protein sequence ID" value="VAW24765.1"/>
    <property type="molecule type" value="Genomic_DNA"/>
</dbReference>
<dbReference type="GO" id="GO:0008883">
    <property type="term" value="F:glutamyl-tRNA reductase activity"/>
    <property type="evidence" value="ECO:0007669"/>
    <property type="project" value="InterPro"/>
</dbReference>
<organism evidence="1">
    <name type="scientific">hydrothermal vent metagenome</name>
    <dbReference type="NCBI Taxonomy" id="652676"/>
    <lineage>
        <taxon>unclassified sequences</taxon>
        <taxon>metagenomes</taxon>
        <taxon>ecological metagenomes</taxon>
    </lineage>
</organism>
<protein>
    <submittedName>
        <fullName evidence="1">Uncharacterized protein</fullName>
    </submittedName>
</protein>
<feature type="non-terminal residue" evidence="1">
    <location>
        <position position="281"/>
    </location>
</feature>
<dbReference type="GO" id="GO:0050661">
    <property type="term" value="F:NADP binding"/>
    <property type="evidence" value="ECO:0007669"/>
    <property type="project" value="InterPro"/>
</dbReference>